<feature type="domain" description="RING-type" evidence="2">
    <location>
        <begin position="69"/>
        <end position="111"/>
    </location>
</feature>
<dbReference type="EMBL" id="CM017875">
    <property type="protein sequence ID" value="KAG1338257.1"/>
    <property type="molecule type" value="Genomic_DNA"/>
</dbReference>
<dbReference type="AlphaFoldDB" id="A0A8K0N058"/>
<keyword evidence="1" id="KW-0862">Zinc</keyword>
<sequence length="153" mass="17549">MATTPKSWSMALPTPTLPQPTPKFLLHHLAIFFLSIKSLSQRLMPAFLASTFSKIPIRSAIDLSDEVECVVCLCSIEKGERIRDLKCQHLFHKLCLDRWLEHRGRTCPICRDHLYLVKEAKRGSKLEVIHGEVDTIIISPFGDSGHEDTWWIR</sequence>
<dbReference type="Pfam" id="PF13639">
    <property type="entry name" value="zf-RING_2"/>
    <property type="match status" value="1"/>
</dbReference>
<evidence type="ECO:0000313" key="3">
    <source>
        <dbReference type="EMBL" id="KAG1338257.1"/>
    </source>
</evidence>
<dbReference type="PANTHER" id="PTHR47258:SF1">
    <property type="entry name" value="E3 UBIQUITIN-PROTEIN LIGASE XERICO-RELATED"/>
    <property type="match status" value="1"/>
</dbReference>
<keyword evidence="1" id="KW-0863">Zinc-finger</keyword>
<accession>A0A8K0N058</accession>
<organism evidence="3 4">
    <name type="scientific">Cocos nucifera</name>
    <name type="common">Coconut palm</name>
    <dbReference type="NCBI Taxonomy" id="13894"/>
    <lineage>
        <taxon>Eukaryota</taxon>
        <taxon>Viridiplantae</taxon>
        <taxon>Streptophyta</taxon>
        <taxon>Embryophyta</taxon>
        <taxon>Tracheophyta</taxon>
        <taxon>Spermatophyta</taxon>
        <taxon>Magnoliopsida</taxon>
        <taxon>Liliopsida</taxon>
        <taxon>Arecaceae</taxon>
        <taxon>Arecoideae</taxon>
        <taxon>Cocoseae</taxon>
        <taxon>Attaleinae</taxon>
        <taxon>Cocos</taxon>
    </lineage>
</organism>
<dbReference type="SUPFAM" id="SSF57850">
    <property type="entry name" value="RING/U-box"/>
    <property type="match status" value="1"/>
</dbReference>
<proteinExistence type="predicted"/>
<dbReference type="GO" id="GO:0008270">
    <property type="term" value="F:zinc ion binding"/>
    <property type="evidence" value="ECO:0007669"/>
    <property type="project" value="UniProtKB-KW"/>
</dbReference>
<evidence type="ECO:0000256" key="1">
    <source>
        <dbReference type="PROSITE-ProRule" id="PRU00175"/>
    </source>
</evidence>
<dbReference type="InterPro" id="IPR013083">
    <property type="entry name" value="Znf_RING/FYVE/PHD"/>
</dbReference>
<reference evidence="3" key="2">
    <citation type="submission" date="2019-07" db="EMBL/GenBank/DDBJ databases">
        <authorList>
            <person name="Yang Y."/>
            <person name="Bocs S."/>
            <person name="Baudouin L."/>
        </authorList>
    </citation>
    <scope>NUCLEOTIDE SEQUENCE</scope>
    <source>
        <tissue evidence="3">Spear leaf of Hainan Tall coconut</tissue>
    </source>
</reference>
<gene>
    <name evidence="3" type="ORF">COCNU_04G005630</name>
</gene>
<dbReference type="InterPro" id="IPR001841">
    <property type="entry name" value="Znf_RING"/>
</dbReference>
<dbReference type="Proteomes" id="UP000797356">
    <property type="component" value="Chromosome 4"/>
</dbReference>
<reference evidence="3" key="1">
    <citation type="journal article" date="2017" name="Gigascience">
        <title>The genome draft of coconut (Cocos nucifera).</title>
        <authorList>
            <person name="Xiao Y."/>
            <person name="Xu P."/>
            <person name="Fan H."/>
            <person name="Baudouin L."/>
            <person name="Xia W."/>
            <person name="Bocs S."/>
            <person name="Xu J."/>
            <person name="Li Q."/>
            <person name="Guo A."/>
            <person name="Zhou L."/>
            <person name="Li J."/>
            <person name="Wu Y."/>
            <person name="Ma Z."/>
            <person name="Armero A."/>
            <person name="Issali A.E."/>
            <person name="Liu N."/>
            <person name="Peng M."/>
            <person name="Yang Y."/>
        </authorList>
    </citation>
    <scope>NUCLEOTIDE SEQUENCE</scope>
    <source>
        <tissue evidence="3">Spear leaf of Hainan Tall coconut</tissue>
    </source>
</reference>
<dbReference type="Gene3D" id="3.30.40.10">
    <property type="entry name" value="Zinc/RING finger domain, C3HC4 (zinc finger)"/>
    <property type="match status" value="1"/>
</dbReference>
<dbReference type="SMART" id="SM00184">
    <property type="entry name" value="RING"/>
    <property type="match status" value="1"/>
</dbReference>
<dbReference type="InterPro" id="IPR044249">
    <property type="entry name" value="XERICO-like"/>
</dbReference>
<dbReference type="PROSITE" id="PS50089">
    <property type="entry name" value="ZF_RING_2"/>
    <property type="match status" value="1"/>
</dbReference>
<evidence type="ECO:0000313" key="4">
    <source>
        <dbReference type="Proteomes" id="UP000797356"/>
    </source>
</evidence>
<keyword evidence="4" id="KW-1185">Reference proteome</keyword>
<keyword evidence="1" id="KW-0479">Metal-binding</keyword>
<name>A0A8K0N058_COCNU</name>
<comment type="caution">
    <text evidence="3">The sequence shown here is derived from an EMBL/GenBank/DDBJ whole genome shotgun (WGS) entry which is preliminary data.</text>
</comment>
<dbReference type="PANTHER" id="PTHR47258">
    <property type="match status" value="1"/>
</dbReference>
<protein>
    <submittedName>
        <fullName evidence="3">Putative E3 ubiquitin-protein ligase RHA2B</fullName>
    </submittedName>
</protein>
<evidence type="ECO:0000259" key="2">
    <source>
        <dbReference type="PROSITE" id="PS50089"/>
    </source>
</evidence>
<dbReference type="OrthoDB" id="785686at2759"/>